<dbReference type="SUPFAM" id="SSF54593">
    <property type="entry name" value="Glyoxalase/Bleomycin resistance protein/Dihydroxybiphenyl dioxygenase"/>
    <property type="match status" value="1"/>
</dbReference>
<reference evidence="1 2" key="1">
    <citation type="submission" date="2013-06" db="EMBL/GenBank/DDBJ databases">
        <title>The draft sequence of the Mycobacterium elephantis genome.</title>
        <authorList>
            <person name="Pettersson F.B."/>
            <person name="Das S."/>
            <person name="Dasgupta S."/>
            <person name="Bhattacharya A."/>
            <person name="Kirsebom L.A."/>
        </authorList>
    </citation>
    <scope>NUCLEOTIDE SEQUENCE [LARGE SCALE GENOMIC DNA]</scope>
    <source>
        <strain evidence="1 2">DSM 44368</strain>
    </source>
</reference>
<dbReference type="Gene3D" id="3.30.720.110">
    <property type="match status" value="1"/>
</dbReference>
<comment type="caution">
    <text evidence="1">The sequence shown here is derived from an EMBL/GenBank/DDBJ whole genome shotgun (WGS) entry which is preliminary data.</text>
</comment>
<dbReference type="Proteomes" id="UP000287177">
    <property type="component" value="Unassembled WGS sequence"/>
</dbReference>
<evidence type="ECO:0000313" key="2">
    <source>
        <dbReference type="Proteomes" id="UP000287177"/>
    </source>
</evidence>
<gene>
    <name evidence="1" type="ORF">MELE44368_13160</name>
</gene>
<dbReference type="EMBL" id="ATDN01000005">
    <property type="protein sequence ID" value="RWA22355.1"/>
    <property type="molecule type" value="Genomic_DNA"/>
</dbReference>
<proteinExistence type="predicted"/>
<sequence>MVQAAEDQFWGDRYGVLRDPFGHQWSPAETVREVDMDEVRAQMASGGQPATAVRP</sequence>
<name>A0A439DY01_9MYCO</name>
<accession>A0A439DY01</accession>
<dbReference type="InterPro" id="IPR029068">
    <property type="entry name" value="Glyas_Bleomycin-R_OHBP_Dase"/>
</dbReference>
<keyword evidence="2" id="KW-1185">Reference proteome</keyword>
<dbReference type="AlphaFoldDB" id="A0A439DY01"/>
<protein>
    <recommendedName>
        <fullName evidence="3">VOC domain-containing protein</fullName>
    </recommendedName>
</protein>
<evidence type="ECO:0008006" key="3">
    <source>
        <dbReference type="Google" id="ProtNLM"/>
    </source>
</evidence>
<evidence type="ECO:0000313" key="1">
    <source>
        <dbReference type="EMBL" id="RWA22355.1"/>
    </source>
</evidence>
<organism evidence="1 2">
    <name type="scientific">Mycolicibacterium elephantis DSM 44368</name>
    <dbReference type="NCBI Taxonomy" id="1335622"/>
    <lineage>
        <taxon>Bacteria</taxon>
        <taxon>Bacillati</taxon>
        <taxon>Actinomycetota</taxon>
        <taxon>Actinomycetes</taxon>
        <taxon>Mycobacteriales</taxon>
        <taxon>Mycobacteriaceae</taxon>
        <taxon>Mycolicibacterium</taxon>
    </lineage>
</organism>